<evidence type="ECO:0000313" key="7">
    <source>
        <dbReference type="EMBL" id="MFG6462845.1"/>
    </source>
</evidence>
<dbReference type="SUPFAM" id="SSF58104">
    <property type="entry name" value="Methyl-accepting chemotaxis protein (MCP) signaling domain"/>
    <property type="match status" value="1"/>
</dbReference>
<feature type="region of interest" description="Disordered" evidence="4">
    <location>
        <begin position="529"/>
        <end position="582"/>
    </location>
</feature>
<keyword evidence="1" id="KW-0488">Methylation</keyword>
<dbReference type="Proteomes" id="UP001606302">
    <property type="component" value="Unassembled WGS sequence"/>
</dbReference>
<name>A0ABW7GLM8_9BURK</name>
<evidence type="ECO:0000256" key="4">
    <source>
        <dbReference type="SAM" id="MobiDB-lite"/>
    </source>
</evidence>
<dbReference type="InterPro" id="IPR004089">
    <property type="entry name" value="MCPsignal_dom"/>
</dbReference>
<feature type="transmembrane region" description="Helical" evidence="5">
    <location>
        <begin position="194"/>
        <end position="214"/>
    </location>
</feature>
<keyword evidence="5" id="KW-1133">Transmembrane helix</keyword>
<dbReference type="Gene3D" id="1.10.287.950">
    <property type="entry name" value="Methyl-accepting chemotaxis protein"/>
    <property type="match status" value="1"/>
</dbReference>
<dbReference type="PANTHER" id="PTHR43531">
    <property type="entry name" value="PROTEIN ICFG"/>
    <property type="match status" value="1"/>
</dbReference>
<dbReference type="SMART" id="SM00283">
    <property type="entry name" value="MA"/>
    <property type="match status" value="1"/>
</dbReference>
<dbReference type="CDD" id="cd11386">
    <property type="entry name" value="MCP_signal"/>
    <property type="match status" value="1"/>
</dbReference>
<dbReference type="PANTHER" id="PTHR43531:SF14">
    <property type="entry name" value="METHYL-ACCEPTING CHEMOTAXIS PROTEIN I-RELATED"/>
    <property type="match status" value="1"/>
</dbReference>
<evidence type="ECO:0000256" key="2">
    <source>
        <dbReference type="ARBA" id="ARBA00029447"/>
    </source>
</evidence>
<dbReference type="Pfam" id="PF12729">
    <property type="entry name" value="4HB_MCP_1"/>
    <property type="match status" value="1"/>
</dbReference>
<evidence type="ECO:0000256" key="3">
    <source>
        <dbReference type="PROSITE-ProRule" id="PRU00284"/>
    </source>
</evidence>
<organism evidence="7 8">
    <name type="scientific">Pelomonas lactea</name>
    <dbReference type="NCBI Taxonomy" id="3299030"/>
    <lineage>
        <taxon>Bacteria</taxon>
        <taxon>Pseudomonadati</taxon>
        <taxon>Pseudomonadota</taxon>
        <taxon>Betaproteobacteria</taxon>
        <taxon>Burkholderiales</taxon>
        <taxon>Sphaerotilaceae</taxon>
        <taxon>Roseateles</taxon>
    </lineage>
</organism>
<evidence type="ECO:0000256" key="5">
    <source>
        <dbReference type="SAM" id="Phobius"/>
    </source>
</evidence>
<dbReference type="PRINTS" id="PR00260">
    <property type="entry name" value="CHEMTRNSDUCR"/>
</dbReference>
<dbReference type="PROSITE" id="PS50111">
    <property type="entry name" value="CHEMOTAXIS_TRANSDUC_2"/>
    <property type="match status" value="1"/>
</dbReference>
<keyword evidence="8" id="KW-1185">Reference proteome</keyword>
<evidence type="ECO:0000256" key="1">
    <source>
        <dbReference type="ARBA" id="ARBA00022481"/>
    </source>
</evidence>
<reference evidence="7 8" key="1">
    <citation type="submission" date="2024-08" db="EMBL/GenBank/DDBJ databases">
        <authorList>
            <person name="Lu H."/>
        </authorList>
    </citation>
    <scope>NUCLEOTIDE SEQUENCE [LARGE SCALE GENOMIC DNA]</scope>
    <source>
        <strain evidence="7 8">DXS20W</strain>
    </source>
</reference>
<keyword evidence="3" id="KW-0807">Transducer</keyword>
<comment type="similarity">
    <text evidence="2">Belongs to the methyl-accepting chemotaxis (MCP) protein family.</text>
</comment>
<dbReference type="RefSeq" id="WP_394511700.1">
    <property type="nucleotide sequence ID" value="NZ_JBIGHX010000004.1"/>
</dbReference>
<feature type="transmembrane region" description="Helical" evidence="5">
    <location>
        <begin position="12"/>
        <end position="34"/>
    </location>
</feature>
<dbReference type="Pfam" id="PF00015">
    <property type="entry name" value="MCPsignal"/>
    <property type="match status" value="1"/>
</dbReference>
<comment type="caution">
    <text evidence="7">The sequence shown here is derived from an EMBL/GenBank/DDBJ whole genome shotgun (WGS) entry which is preliminary data.</text>
</comment>
<gene>
    <name evidence="7" type="ORF">ACG04Q_14820</name>
</gene>
<feature type="compositionally biased region" description="Low complexity" evidence="4">
    <location>
        <begin position="532"/>
        <end position="570"/>
    </location>
</feature>
<dbReference type="EMBL" id="JBIGHX010000004">
    <property type="protein sequence ID" value="MFG6462845.1"/>
    <property type="molecule type" value="Genomic_DNA"/>
</dbReference>
<evidence type="ECO:0000313" key="8">
    <source>
        <dbReference type="Proteomes" id="UP001606302"/>
    </source>
</evidence>
<evidence type="ECO:0000259" key="6">
    <source>
        <dbReference type="PROSITE" id="PS50111"/>
    </source>
</evidence>
<dbReference type="InterPro" id="IPR024478">
    <property type="entry name" value="HlyB_4HB_MCP"/>
</dbReference>
<protein>
    <submittedName>
        <fullName evidence="7">Methyl-accepting chemotaxis protein</fullName>
    </submittedName>
</protein>
<feature type="domain" description="Methyl-accepting transducer" evidence="6">
    <location>
        <begin position="276"/>
        <end position="505"/>
    </location>
</feature>
<sequence length="582" mass="59819">MNLDAMSVRARLFAAFGTVVGVLLMVSALAVWGLGRSHEDFSRYIDETAARNSLAQDIQAAADARAIAARNLVLVTRAADRDAEKADVVSAHERLTRSMASLKQAVGKAGITNEERRLFAELEAIEAKYAPVALKIVDLALAGSADEAISRMNADCRPLLAALVAVSRKYDDFLKKSGELQVTAADAAFTQSRALLLGLAGLAMALAVVLALLITRSLIRALGAEPAQLGAAARRVAAGDLGEVIGAAAAPSGSVLASLGEMQAALAQVVAQVRNASDSIATGSSEIATGNADLSQRTEEQASNLQQTASSMEQMTATVKNNADTAVQANQLAASASAAAERGGEVVGRVVMTMDEITASSRRIADIIGVIDGIAFQTNILALNAAVEAARAGEQGRGFAVVAGEVRSLAQRSAGAAREIKGLIGTSVDRVENGSRLVSEAGATMQDIVSQVKRVADLIGEISSATAEQTLGIGQVSTAVAQLDQVTQQNAALVEESAAAADSLRYQADRLAEVVRVFKMGGDAPSLPLRTAGPAPAVPQPAARASAPAGPAPASARAPASVPRPVRKPAQPIADDAAWESF</sequence>
<keyword evidence="5" id="KW-0812">Transmembrane</keyword>
<keyword evidence="5" id="KW-0472">Membrane</keyword>
<dbReference type="InterPro" id="IPR051310">
    <property type="entry name" value="MCP_chemotaxis"/>
</dbReference>
<dbReference type="InterPro" id="IPR004090">
    <property type="entry name" value="Chemotax_Me-accpt_rcpt"/>
</dbReference>
<accession>A0ABW7GLM8</accession>
<proteinExistence type="inferred from homology"/>